<proteinExistence type="predicted"/>
<accession>A0A0A9AV96</accession>
<name>A0A0A9AV96_ARUDO</name>
<protein>
    <submittedName>
        <fullName evidence="1">Uncharacterized protein</fullName>
    </submittedName>
</protein>
<sequence length="40" mass="4148">MASVQKTDSAKAAAVLDAPLDVENNTLDAHLLAGVQEEPN</sequence>
<organism evidence="1">
    <name type="scientific">Arundo donax</name>
    <name type="common">Giant reed</name>
    <name type="synonym">Donax arundinaceus</name>
    <dbReference type="NCBI Taxonomy" id="35708"/>
    <lineage>
        <taxon>Eukaryota</taxon>
        <taxon>Viridiplantae</taxon>
        <taxon>Streptophyta</taxon>
        <taxon>Embryophyta</taxon>
        <taxon>Tracheophyta</taxon>
        <taxon>Spermatophyta</taxon>
        <taxon>Magnoliopsida</taxon>
        <taxon>Liliopsida</taxon>
        <taxon>Poales</taxon>
        <taxon>Poaceae</taxon>
        <taxon>PACMAD clade</taxon>
        <taxon>Arundinoideae</taxon>
        <taxon>Arundineae</taxon>
        <taxon>Arundo</taxon>
    </lineage>
</organism>
<dbReference type="EMBL" id="GBRH01242854">
    <property type="protein sequence ID" value="JAD55041.1"/>
    <property type="molecule type" value="Transcribed_RNA"/>
</dbReference>
<reference evidence="1" key="1">
    <citation type="submission" date="2014-09" db="EMBL/GenBank/DDBJ databases">
        <authorList>
            <person name="Magalhaes I.L.F."/>
            <person name="Oliveira U."/>
            <person name="Santos F.R."/>
            <person name="Vidigal T.H.D.A."/>
            <person name="Brescovit A.D."/>
            <person name="Santos A.J."/>
        </authorList>
    </citation>
    <scope>NUCLEOTIDE SEQUENCE</scope>
    <source>
        <tissue evidence="1">Shoot tissue taken approximately 20 cm above the soil surface</tissue>
    </source>
</reference>
<evidence type="ECO:0000313" key="1">
    <source>
        <dbReference type="EMBL" id="JAD55041.1"/>
    </source>
</evidence>
<dbReference type="AlphaFoldDB" id="A0A0A9AV96"/>
<reference evidence="1" key="2">
    <citation type="journal article" date="2015" name="Data Brief">
        <title>Shoot transcriptome of the giant reed, Arundo donax.</title>
        <authorList>
            <person name="Barrero R.A."/>
            <person name="Guerrero F.D."/>
            <person name="Moolhuijzen P."/>
            <person name="Goolsby J.A."/>
            <person name="Tidwell J."/>
            <person name="Bellgard S.E."/>
            <person name="Bellgard M.I."/>
        </authorList>
    </citation>
    <scope>NUCLEOTIDE SEQUENCE</scope>
    <source>
        <tissue evidence="1">Shoot tissue taken approximately 20 cm above the soil surface</tissue>
    </source>
</reference>